<organism evidence="17 18">
    <name type="scientific">Candidatus Aquarickettsia rohweri</name>
    <dbReference type="NCBI Taxonomy" id="2602574"/>
    <lineage>
        <taxon>Bacteria</taxon>
        <taxon>Pseudomonadati</taxon>
        <taxon>Pseudomonadota</taxon>
        <taxon>Alphaproteobacteria</taxon>
        <taxon>Rickettsiales</taxon>
        <taxon>Candidatus Midichloriaceae</taxon>
        <taxon>Candidatus Aquarickettsia</taxon>
    </lineage>
</organism>
<keyword evidence="11 15" id="KW-0067">ATP-binding</keyword>
<dbReference type="InterPro" id="IPR015864">
    <property type="entry name" value="FAD_synthase"/>
</dbReference>
<keyword evidence="18" id="KW-1185">Reference proteome</keyword>
<dbReference type="SUPFAM" id="SSF82114">
    <property type="entry name" value="Riboflavin kinase-like"/>
    <property type="match status" value="1"/>
</dbReference>
<comment type="function">
    <text evidence="1">Catalyzes the phosphorylation of riboflavin to FMN followed by the adenylation of FMN to FAD.</text>
</comment>
<keyword evidence="4 15" id="KW-0285">Flavoprotein</keyword>
<accession>A0A3R9ZN53</accession>
<dbReference type="InterPro" id="IPR023468">
    <property type="entry name" value="Riboflavin_kinase"/>
</dbReference>
<dbReference type="GO" id="GO:0009398">
    <property type="term" value="P:FMN biosynthetic process"/>
    <property type="evidence" value="ECO:0007669"/>
    <property type="project" value="UniProtKB-UniRule"/>
</dbReference>
<dbReference type="Gene3D" id="2.40.30.30">
    <property type="entry name" value="Riboflavin kinase-like"/>
    <property type="match status" value="1"/>
</dbReference>
<dbReference type="CDD" id="cd02064">
    <property type="entry name" value="FAD_synthetase_N"/>
    <property type="match status" value="1"/>
</dbReference>
<dbReference type="GO" id="GO:0003919">
    <property type="term" value="F:FMN adenylyltransferase activity"/>
    <property type="evidence" value="ECO:0007669"/>
    <property type="project" value="UniProtKB-UniRule"/>
</dbReference>
<dbReference type="PIRSF" id="PIRSF004491">
    <property type="entry name" value="FAD_Synth"/>
    <property type="match status" value="1"/>
</dbReference>
<keyword evidence="7 15" id="KW-0548">Nucleotidyltransferase</keyword>
<comment type="pathway">
    <text evidence="3 15">Cofactor biosynthesis; FMN biosynthesis; FMN from riboflavin (ATP route): step 1/1.</text>
</comment>
<dbReference type="PANTHER" id="PTHR22749:SF6">
    <property type="entry name" value="RIBOFLAVIN KINASE"/>
    <property type="match status" value="1"/>
</dbReference>
<dbReference type="Gene3D" id="3.40.50.620">
    <property type="entry name" value="HUPs"/>
    <property type="match status" value="1"/>
</dbReference>
<comment type="catalytic activity">
    <reaction evidence="14 15">
        <text>FMN + ATP + H(+) = FAD + diphosphate</text>
        <dbReference type="Rhea" id="RHEA:17237"/>
        <dbReference type="ChEBI" id="CHEBI:15378"/>
        <dbReference type="ChEBI" id="CHEBI:30616"/>
        <dbReference type="ChEBI" id="CHEBI:33019"/>
        <dbReference type="ChEBI" id="CHEBI:57692"/>
        <dbReference type="ChEBI" id="CHEBI:58210"/>
        <dbReference type="EC" id="2.7.7.2"/>
    </reaction>
</comment>
<comment type="catalytic activity">
    <reaction evidence="13 15">
        <text>riboflavin + ATP = FMN + ADP + H(+)</text>
        <dbReference type="Rhea" id="RHEA:14357"/>
        <dbReference type="ChEBI" id="CHEBI:15378"/>
        <dbReference type="ChEBI" id="CHEBI:30616"/>
        <dbReference type="ChEBI" id="CHEBI:57986"/>
        <dbReference type="ChEBI" id="CHEBI:58210"/>
        <dbReference type="ChEBI" id="CHEBI:456216"/>
        <dbReference type="EC" id="2.7.1.26"/>
    </reaction>
</comment>
<dbReference type="AlphaFoldDB" id="A0A3R9ZN53"/>
<dbReference type="GO" id="GO:0005524">
    <property type="term" value="F:ATP binding"/>
    <property type="evidence" value="ECO:0007669"/>
    <property type="project" value="UniProtKB-UniRule"/>
</dbReference>
<dbReference type="FunFam" id="2.40.30.30:FF:000003">
    <property type="entry name" value="Riboflavin biosynthesis protein"/>
    <property type="match status" value="1"/>
</dbReference>
<dbReference type="Proteomes" id="UP000279470">
    <property type="component" value="Unassembled WGS sequence"/>
</dbReference>
<protein>
    <recommendedName>
        <fullName evidence="15">Riboflavin biosynthesis protein</fullName>
    </recommendedName>
    <domain>
        <recommendedName>
            <fullName evidence="15">Riboflavin kinase</fullName>
            <ecNumber evidence="15">2.7.1.26</ecNumber>
        </recommendedName>
        <alternativeName>
            <fullName evidence="15">Flavokinase</fullName>
        </alternativeName>
    </domain>
    <domain>
        <recommendedName>
            <fullName evidence="15">FMN adenylyltransferase</fullName>
            <ecNumber evidence="15">2.7.7.2</ecNumber>
        </recommendedName>
        <alternativeName>
            <fullName evidence="15">FAD pyrophosphorylase</fullName>
        </alternativeName>
        <alternativeName>
            <fullName evidence="15">FAD synthase</fullName>
        </alternativeName>
    </domain>
</protein>
<dbReference type="GO" id="GO:0008531">
    <property type="term" value="F:riboflavin kinase activity"/>
    <property type="evidence" value="ECO:0007669"/>
    <property type="project" value="UniProtKB-UniRule"/>
</dbReference>
<dbReference type="NCBIfam" id="NF004162">
    <property type="entry name" value="PRK05627.1-5"/>
    <property type="match status" value="1"/>
</dbReference>
<evidence type="ECO:0000256" key="8">
    <source>
        <dbReference type="ARBA" id="ARBA00022741"/>
    </source>
</evidence>
<dbReference type="Pfam" id="PF06574">
    <property type="entry name" value="FAD_syn"/>
    <property type="match status" value="1"/>
</dbReference>
<keyword evidence="5 15" id="KW-0288">FMN</keyword>
<dbReference type="GO" id="GO:0006747">
    <property type="term" value="P:FAD biosynthetic process"/>
    <property type="evidence" value="ECO:0007669"/>
    <property type="project" value="UniProtKB-UniRule"/>
</dbReference>
<evidence type="ECO:0000256" key="11">
    <source>
        <dbReference type="ARBA" id="ARBA00022840"/>
    </source>
</evidence>
<name>A0A3R9ZN53_9RICK</name>
<keyword evidence="6 15" id="KW-0808">Transferase</keyword>
<evidence type="ECO:0000313" key="18">
    <source>
        <dbReference type="Proteomes" id="UP000279470"/>
    </source>
</evidence>
<dbReference type="GO" id="GO:0009231">
    <property type="term" value="P:riboflavin biosynthetic process"/>
    <property type="evidence" value="ECO:0007669"/>
    <property type="project" value="InterPro"/>
</dbReference>
<reference evidence="18" key="1">
    <citation type="submission" date="2018-11" db="EMBL/GenBank/DDBJ databases">
        <title>Phylogenetic, genomic, and biogeographic characterization of a novel and ubiquitous marine invertebrate-associated Rickettsiales parasite, Candidatus Marinoinvertebrata rohwerii, gen. nov., sp. nov.</title>
        <authorList>
            <person name="Klinges J.G."/>
            <person name="Rosales S.M."/>
            <person name="Mcminds R."/>
            <person name="Shaver E.C."/>
            <person name="Shantz A."/>
            <person name="Peters E.C."/>
            <person name="Burkepile D.E."/>
            <person name="Silliman B.R."/>
            <person name="Vega Thurber R.L."/>
        </authorList>
    </citation>
    <scope>NUCLEOTIDE SEQUENCE [LARGE SCALE GENOMIC DNA]</scope>
    <source>
        <strain evidence="18">a_cerv_44</strain>
    </source>
</reference>
<evidence type="ECO:0000256" key="6">
    <source>
        <dbReference type="ARBA" id="ARBA00022679"/>
    </source>
</evidence>
<keyword evidence="9 15" id="KW-0418">Kinase</keyword>
<evidence type="ECO:0000256" key="5">
    <source>
        <dbReference type="ARBA" id="ARBA00022643"/>
    </source>
</evidence>
<evidence type="ECO:0000256" key="12">
    <source>
        <dbReference type="ARBA" id="ARBA00023268"/>
    </source>
</evidence>
<evidence type="ECO:0000256" key="2">
    <source>
        <dbReference type="ARBA" id="ARBA00004726"/>
    </source>
</evidence>
<sequence>MKVIHCNINSKIDLKNLVLAIGNFDGVHLGHQKIILQCIKLAKDNNLIPAILTFYPHPNSIINSKIKKKLIFDNVEKIELLKNFDIKYMFIFQFDHEFMNMSHGDFVEKILIKKFDVKGVVTGYNFHFGKNRLGNANFLSESSNNYGFFYEVIDKYKKDYIEVSSSKLRELIAKGMVETVRKILGIYYFISGVVCYGKKLAGKLGYKTANIKLIKDLVYPLNGVYLVRVTVKDQKDNSYYGVANIGVKPTFSQNHERMLEVHIFEFDQDIYEKDIKVEFISFVRPERQFSIVEELQSQIKRDINFAKYLLKIYA</sequence>
<dbReference type="EMBL" id="RXFM01000035">
    <property type="protein sequence ID" value="RST67334.1"/>
    <property type="molecule type" value="Genomic_DNA"/>
</dbReference>
<keyword evidence="10 15" id="KW-0274">FAD</keyword>
<evidence type="ECO:0000256" key="13">
    <source>
        <dbReference type="ARBA" id="ARBA00047880"/>
    </source>
</evidence>
<dbReference type="InterPro" id="IPR002606">
    <property type="entry name" value="Riboflavin_kinase_bac"/>
</dbReference>
<dbReference type="OrthoDB" id="9803667at2"/>
<dbReference type="UniPathway" id="UPA00276">
    <property type="reaction ID" value="UER00406"/>
</dbReference>
<proteinExistence type="inferred from homology"/>
<dbReference type="InterPro" id="IPR023465">
    <property type="entry name" value="Riboflavin_kinase_dom_sf"/>
</dbReference>
<dbReference type="EC" id="2.7.1.26" evidence="15"/>
<dbReference type="RefSeq" id="WP_126044700.1">
    <property type="nucleotide sequence ID" value="NZ_RXFM01000035.1"/>
</dbReference>
<evidence type="ECO:0000256" key="9">
    <source>
        <dbReference type="ARBA" id="ARBA00022777"/>
    </source>
</evidence>
<dbReference type="SMART" id="SM00904">
    <property type="entry name" value="Flavokinase"/>
    <property type="match status" value="1"/>
</dbReference>
<comment type="pathway">
    <text evidence="2 15">Cofactor biosynthesis; FAD biosynthesis; FAD from FMN: step 1/1.</text>
</comment>
<evidence type="ECO:0000256" key="1">
    <source>
        <dbReference type="ARBA" id="ARBA00002121"/>
    </source>
</evidence>
<evidence type="ECO:0000256" key="7">
    <source>
        <dbReference type="ARBA" id="ARBA00022695"/>
    </source>
</evidence>
<evidence type="ECO:0000256" key="14">
    <source>
        <dbReference type="ARBA" id="ARBA00049494"/>
    </source>
</evidence>
<gene>
    <name evidence="17" type="ORF">EIC27_03180</name>
</gene>
<dbReference type="Pfam" id="PF01687">
    <property type="entry name" value="Flavokinase"/>
    <property type="match status" value="1"/>
</dbReference>
<keyword evidence="12" id="KW-0511">Multifunctional enzyme</keyword>
<keyword evidence="8 15" id="KW-0547">Nucleotide-binding</keyword>
<comment type="similarity">
    <text evidence="15">Belongs to the ribF family.</text>
</comment>
<dbReference type="NCBIfam" id="TIGR00083">
    <property type="entry name" value="ribF"/>
    <property type="match status" value="1"/>
</dbReference>
<dbReference type="FunFam" id="3.40.50.620:FF:000021">
    <property type="entry name" value="Riboflavin biosynthesis protein"/>
    <property type="match status" value="1"/>
</dbReference>
<comment type="caution">
    <text evidence="17">The sequence shown here is derived from an EMBL/GenBank/DDBJ whole genome shotgun (WGS) entry which is preliminary data.</text>
</comment>
<feature type="domain" description="Riboflavin kinase" evidence="16">
    <location>
        <begin position="183"/>
        <end position="311"/>
    </location>
</feature>
<dbReference type="SUPFAM" id="SSF52374">
    <property type="entry name" value="Nucleotidylyl transferase"/>
    <property type="match status" value="1"/>
</dbReference>
<evidence type="ECO:0000256" key="10">
    <source>
        <dbReference type="ARBA" id="ARBA00022827"/>
    </source>
</evidence>
<evidence type="ECO:0000256" key="4">
    <source>
        <dbReference type="ARBA" id="ARBA00022630"/>
    </source>
</evidence>
<dbReference type="InterPro" id="IPR014729">
    <property type="entry name" value="Rossmann-like_a/b/a_fold"/>
</dbReference>
<dbReference type="InterPro" id="IPR015865">
    <property type="entry name" value="Riboflavin_kinase_bac/euk"/>
</dbReference>
<dbReference type="UniPathway" id="UPA00277">
    <property type="reaction ID" value="UER00407"/>
</dbReference>
<evidence type="ECO:0000259" key="16">
    <source>
        <dbReference type="SMART" id="SM00904"/>
    </source>
</evidence>
<evidence type="ECO:0000313" key="17">
    <source>
        <dbReference type="EMBL" id="RST67334.1"/>
    </source>
</evidence>
<dbReference type="EC" id="2.7.7.2" evidence="15"/>
<dbReference type="PANTHER" id="PTHR22749">
    <property type="entry name" value="RIBOFLAVIN KINASE/FMN ADENYLYLTRANSFERASE"/>
    <property type="match status" value="1"/>
</dbReference>
<evidence type="ECO:0000256" key="3">
    <source>
        <dbReference type="ARBA" id="ARBA00005201"/>
    </source>
</evidence>
<evidence type="ECO:0000256" key="15">
    <source>
        <dbReference type="PIRNR" id="PIRNR004491"/>
    </source>
</evidence>